<organism evidence="1 2">
    <name type="scientific">Gillisia limnaea (strain DSM 15749 / LMG 21470 / R-8282)</name>
    <dbReference type="NCBI Taxonomy" id="865937"/>
    <lineage>
        <taxon>Bacteria</taxon>
        <taxon>Pseudomonadati</taxon>
        <taxon>Bacteroidota</taxon>
        <taxon>Flavobacteriia</taxon>
        <taxon>Flavobacteriales</taxon>
        <taxon>Flavobacteriaceae</taxon>
        <taxon>Gillisia</taxon>
    </lineage>
</organism>
<evidence type="ECO:0000313" key="1">
    <source>
        <dbReference type="EMBL" id="EHQ02049.1"/>
    </source>
</evidence>
<dbReference type="Proteomes" id="UP000003844">
    <property type="component" value="Unassembled WGS sequence"/>
</dbReference>
<gene>
    <name evidence="1" type="ORF">Gilli_1390</name>
</gene>
<dbReference type="STRING" id="865937.Gilli_1390"/>
<reference evidence="2" key="1">
    <citation type="journal article" date="2012" name="Stand. Genomic Sci.">
        <title>Genome sequence of the Antarctic rhodopsins-containing flavobacterium Gillisia limnaea type strain (R-8282(T)).</title>
        <authorList>
            <person name="Riedel T."/>
            <person name="Held B."/>
            <person name="Nolan M."/>
            <person name="Lucas S."/>
            <person name="Lapidus A."/>
            <person name="Tice H."/>
            <person name="Del Rio T.G."/>
            <person name="Cheng J.F."/>
            <person name="Han C."/>
            <person name="Tapia R."/>
            <person name="Goodwin L.A."/>
            <person name="Pitluck S."/>
            <person name="Liolios K."/>
            <person name="Mavromatis K."/>
            <person name="Pagani I."/>
            <person name="Ivanova N."/>
            <person name="Mikhailova N."/>
            <person name="Pati A."/>
            <person name="Chen A."/>
            <person name="Palaniappan K."/>
            <person name="Land M."/>
            <person name="Rohde M."/>
            <person name="Tindall B.J."/>
            <person name="Detter J.C."/>
            <person name="Goker M."/>
            <person name="Bristow J."/>
            <person name="Eisen J.A."/>
            <person name="Markowitz V."/>
            <person name="Hugenholtz P."/>
            <person name="Kyrpides N.C."/>
            <person name="Klenk H.P."/>
            <person name="Woyke T."/>
        </authorList>
    </citation>
    <scope>NUCLEOTIDE SEQUENCE [LARGE SCALE GENOMIC DNA]</scope>
    <source>
        <strain evidence="2">DSM 15749 / LMG 21470 / R-8282</strain>
    </source>
</reference>
<dbReference type="RefSeq" id="WP_006988365.1">
    <property type="nucleotide sequence ID" value="NZ_JH594606.1"/>
</dbReference>
<sequence length="69" mass="7887">MKKFKANIGKVDKELFEKINKLLKENGIIDAEVTSLKIKNTNPQALTCPPGKILYCWTDISGRRYCRCV</sequence>
<dbReference type="AlphaFoldDB" id="H2BXG7"/>
<name>H2BXG7_GILLR</name>
<evidence type="ECO:0000313" key="2">
    <source>
        <dbReference type="Proteomes" id="UP000003844"/>
    </source>
</evidence>
<dbReference type="HOGENOM" id="CLU_2770045_0_0_10"/>
<keyword evidence="2" id="KW-1185">Reference proteome</keyword>
<dbReference type="OrthoDB" id="1494783at2"/>
<accession>H2BXG7</accession>
<protein>
    <submittedName>
        <fullName evidence="1">Uncharacterized protein</fullName>
    </submittedName>
</protein>
<proteinExistence type="predicted"/>
<dbReference type="EMBL" id="JH594606">
    <property type="protein sequence ID" value="EHQ02049.1"/>
    <property type="molecule type" value="Genomic_DNA"/>
</dbReference>